<dbReference type="Proteomes" id="UP000279307">
    <property type="component" value="Chromosome 5"/>
</dbReference>
<sequence>MNAMTGSFISFGISLYDTRHRRGAGYRFVGSDVSIEANSSGISRRWNDAGVGGVGTRVRDVNPDHRPWRWSSQPGSPVARIPRAGLLREITAENTRRTRFASALLGPKRDSSQPASLVFPVKEIVKGFHAS</sequence>
<comment type="caution">
    <text evidence="2">The sequence shown here is derived from an EMBL/GenBank/DDBJ whole genome shotgun (WGS) entry which is preliminary data.</text>
</comment>
<evidence type="ECO:0000313" key="2">
    <source>
        <dbReference type="EMBL" id="RLU22274.1"/>
    </source>
</evidence>
<name>A0A3L8DPB3_OOCBI</name>
<protein>
    <submittedName>
        <fullName evidence="2">Uncharacterized protein</fullName>
    </submittedName>
</protein>
<evidence type="ECO:0000256" key="1">
    <source>
        <dbReference type="SAM" id="MobiDB-lite"/>
    </source>
</evidence>
<dbReference type="AlphaFoldDB" id="A0A3L8DPB3"/>
<accession>A0A3L8DPB3</accession>
<feature type="region of interest" description="Disordered" evidence="1">
    <location>
        <begin position="56"/>
        <end position="76"/>
    </location>
</feature>
<evidence type="ECO:0000313" key="3">
    <source>
        <dbReference type="Proteomes" id="UP000279307"/>
    </source>
</evidence>
<organism evidence="2 3">
    <name type="scientific">Ooceraea biroi</name>
    <name type="common">Clonal raider ant</name>
    <name type="synonym">Cerapachys biroi</name>
    <dbReference type="NCBI Taxonomy" id="2015173"/>
    <lineage>
        <taxon>Eukaryota</taxon>
        <taxon>Metazoa</taxon>
        <taxon>Ecdysozoa</taxon>
        <taxon>Arthropoda</taxon>
        <taxon>Hexapoda</taxon>
        <taxon>Insecta</taxon>
        <taxon>Pterygota</taxon>
        <taxon>Neoptera</taxon>
        <taxon>Endopterygota</taxon>
        <taxon>Hymenoptera</taxon>
        <taxon>Apocrita</taxon>
        <taxon>Aculeata</taxon>
        <taxon>Formicoidea</taxon>
        <taxon>Formicidae</taxon>
        <taxon>Dorylinae</taxon>
        <taxon>Ooceraea</taxon>
    </lineage>
</organism>
<proteinExistence type="predicted"/>
<reference evidence="2 3" key="1">
    <citation type="journal article" date="2018" name="Genome Res.">
        <title>The genomic architecture and molecular evolution of ant odorant receptors.</title>
        <authorList>
            <person name="McKenzie S.K."/>
            <person name="Kronauer D.J.C."/>
        </authorList>
    </citation>
    <scope>NUCLEOTIDE SEQUENCE [LARGE SCALE GENOMIC DNA]</scope>
    <source>
        <strain evidence="2">Clonal line C1</strain>
    </source>
</reference>
<gene>
    <name evidence="2" type="ORF">DMN91_004552</name>
</gene>
<feature type="compositionally biased region" description="Basic and acidic residues" evidence="1">
    <location>
        <begin position="57"/>
        <end position="67"/>
    </location>
</feature>
<dbReference type="EMBL" id="QOIP01000005">
    <property type="protein sequence ID" value="RLU22274.1"/>
    <property type="molecule type" value="Genomic_DNA"/>
</dbReference>